<dbReference type="Gramene" id="QL03p001522:mrna">
    <property type="protein sequence ID" value="QL03p001522:mrna"/>
    <property type="gene ID" value="QL03p001522"/>
</dbReference>
<dbReference type="Gene3D" id="1.10.10.10">
    <property type="entry name" value="Winged helix-like DNA-binding domain superfamily/Winged helix DNA-binding domain"/>
    <property type="match status" value="1"/>
</dbReference>
<dbReference type="GO" id="GO:0051707">
    <property type="term" value="P:response to other organism"/>
    <property type="evidence" value="ECO:0007669"/>
    <property type="project" value="UniProtKB-ARBA"/>
</dbReference>
<dbReference type="InterPro" id="IPR032675">
    <property type="entry name" value="LRR_dom_sf"/>
</dbReference>
<dbReference type="Pfam" id="PF18052">
    <property type="entry name" value="Rx_N"/>
    <property type="match status" value="1"/>
</dbReference>
<dbReference type="InterPro" id="IPR027417">
    <property type="entry name" value="P-loop_NTPase"/>
</dbReference>
<feature type="domain" description="NB-ARC" evidence="5">
    <location>
        <begin position="158"/>
        <end position="297"/>
    </location>
</feature>
<dbReference type="SUPFAM" id="SSF52058">
    <property type="entry name" value="L domain-like"/>
    <property type="match status" value="1"/>
</dbReference>
<dbReference type="FunFam" id="1.10.10.10:FF:000322">
    <property type="entry name" value="Probable disease resistance protein At1g63360"/>
    <property type="match status" value="1"/>
</dbReference>
<evidence type="ECO:0000256" key="2">
    <source>
        <dbReference type="ARBA" id="ARBA00022741"/>
    </source>
</evidence>
<reference evidence="8" key="2">
    <citation type="submission" date="2021-01" db="UniProtKB">
        <authorList>
            <consortium name="EnsemblPlants"/>
        </authorList>
    </citation>
    <scope>IDENTIFICATION</scope>
</reference>
<reference evidence="8 9" key="1">
    <citation type="journal article" date="2016" name="G3 (Bethesda)">
        <title>First Draft Assembly and Annotation of the Genome of a California Endemic Oak Quercus lobata Nee (Fagaceae).</title>
        <authorList>
            <person name="Sork V.L."/>
            <person name="Fitz-Gibbon S.T."/>
            <person name="Puiu D."/>
            <person name="Crepeau M."/>
            <person name="Gugger P.F."/>
            <person name="Sherman R."/>
            <person name="Stevens K."/>
            <person name="Langley C.H."/>
            <person name="Pellegrini M."/>
            <person name="Salzberg S.L."/>
        </authorList>
    </citation>
    <scope>NUCLEOTIDE SEQUENCE [LARGE SCALE GENOMIC DNA]</scope>
    <source>
        <strain evidence="8 9">cv. SW786</strain>
    </source>
</reference>
<dbReference type="PRINTS" id="PR00364">
    <property type="entry name" value="DISEASERSIST"/>
</dbReference>
<dbReference type="InterPro" id="IPR041118">
    <property type="entry name" value="Rx_N"/>
</dbReference>
<sequence length="575" mass="66167">MALSMVVSAALSGVFQVLFDRVASQRVIDFFKRPDLDEPLIKELASLLLRVRDVLIDAEEQQITNMWVNKLEDATYDADDLIDEINALINKSKVPGNEVKQIPIEQINSRLENVVAGLKLLMNERYPQNLQRSLMGKPPPMLPTTSLVHESEVFGRNNDIETLKTELFTVNPPENRIAVIAITGIGGSGKTTLAQLLYNDSKVVREFDLRAWAYVSEEFDVLKTTRTIYESITLSDCNDRALNLLQNKLHQRLMGKKFLLILDNVWNEKYIDWDLLSSPLKNGVPGSRIVVTTLKEEWRRIADSKIWDLPEDNSIISALRLSYYYLPSQLKRCFSFCSMFPQGHKFDKEKLVLLWMAEGFLLQPKETMEQLGREYFCELLSRSFFQELNSNESYVMHDLVYDFAQFTCSCVEKARHWVWLAKPHEGCEDLVKLHESKSLRTILSLRQSKYSGPQSYLCKAWDEWLAFLTQLRVLSISDYAITKLPDFFGWLIQLRYLDVSRNLIMELPSSTWSLFNLQTLLLSRCICLKVSPENFLKLVNLRHLDLSGTQLKAPDFKTEVVVRGTTSPEPVVNGD</sequence>
<keyword evidence="9" id="KW-1185">Reference proteome</keyword>
<organism evidence="8 9">
    <name type="scientific">Quercus lobata</name>
    <name type="common">Valley oak</name>
    <dbReference type="NCBI Taxonomy" id="97700"/>
    <lineage>
        <taxon>Eukaryota</taxon>
        <taxon>Viridiplantae</taxon>
        <taxon>Streptophyta</taxon>
        <taxon>Embryophyta</taxon>
        <taxon>Tracheophyta</taxon>
        <taxon>Spermatophyta</taxon>
        <taxon>Magnoliopsida</taxon>
        <taxon>eudicotyledons</taxon>
        <taxon>Gunneridae</taxon>
        <taxon>Pentapetalae</taxon>
        <taxon>rosids</taxon>
        <taxon>fabids</taxon>
        <taxon>Fagales</taxon>
        <taxon>Fagaceae</taxon>
        <taxon>Quercus</taxon>
    </lineage>
</organism>
<keyword evidence="4" id="KW-0067">ATP-binding</keyword>
<keyword evidence="2" id="KW-0547">Nucleotide-binding</keyword>
<evidence type="ECO:0000313" key="9">
    <source>
        <dbReference type="Proteomes" id="UP000594261"/>
    </source>
</evidence>
<dbReference type="InterPro" id="IPR036388">
    <property type="entry name" value="WH-like_DNA-bd_sf"/>
</dbReference>
<dbReference type="PANTHER" id="PTHR36766">
    <property type="entry name" value="PLANT BROAD-SPECTRUM MILDEW RESISTANCE PROTEIN RPW8"/>
    <property type="match status" value="1"/>
</dbReference>
<keyword evidence="1" id="KW-0677">Repeat</keyword>
<dbReference type="Gene3D" id="1.20.5.4130">
    <property type="match status" value="1"/>
</dbReference>
<dbReference type="SUPFAM" id="SSF52540">
    <property type="entry name" value="P-loop containing nucleoside triphosphate hydrolases"/>
    <property type="match status" value="1"/>
</dbReference>
<evidence type="ECO:0000259" key="5">
    <source>
        <dbReference type="Pfam" id="PF00931"/>
    </source>
</evidence>
<dbReference type="OMA" id="LLMNERY"/>
<dbReference type="InterPro" id="IPR058922">
    <property type="entry name" value="WHD_DRP"/>
</dbReference>
<dbReference type="EMBL" id="LRBV02000003">
    <property type="status" value="NOT_ANNOTATED_CDS"/>
    <property type="molecule type" value="Genomic_DNA"/>
</dbReference>
<accession>A0A7N2L413</accession>
<dbReference type="EnsemblPlants" id="QL03p001522:mrna">
    <property type="protein sequence ID" value="QL03p001522:mrna"/>
    <property type="gene ID" value="QL03p001522"/>
</dbReference>
<dbReference type="Gene3D" id="3.80.10.10">
    <property type="entry name" value="Ribonuclease Inhibitor"/>
    <property type="match status" value="1"/>
</dbReference>
<evidence type="ECO:0000259" key="6">
    <source>
        <dbReference type="Pfam" id="PF18052"/>
    </source>
</evidence>
<dbReference type="InterPro" id="IPR002182">
    <property type="entry name" value="NB-ARC"/>
</dbReference>
<name>A0A7N2L413_QUELO</name>
<evidence type="ECO:0000313" key="8">
    <source>
        <dbReference type="EnsemblPlants" id="QL03p001522:mrna"/>
    </source>
</evidence>
<dbReference type="AlphaFoldDB" id="A0A7N2L413"/>
<dbReference type="Pfam" id="PF00931">
    <property type="entry name" value="NB-ARC"/>
    <property type="match status" value="1"/>
</dbReference>
<evidence type="ECO:0000259" key="7">
    <source>
        <dbReference type="Pfam" id="PF23559"/>
    </source>
</evidence>
<keyword evidence="3" id="KW-0611">Plant defense</keyword>
<dbReference type="Pfam" id="PF23559">
    <property type="entry name" value="WHD_DRP"/>
    <property type="match status" value="1"/>
</dbReference>
<dbReference type="InParanoid" id="A0A7N2L413"/>
<dbReference type="Proteomes" id="UP000594261">
    <property type="component" value="Chromosome 3"/>
</dbReference>
<dbReference type="Gene3D" id="3.40.50.300">
    <property type="entry name" value="P-loop containing nucleotide triphosphate hydrolases"/>
    <property type="match status" value="1"/>
</dbReference>
<feature type="domain" description="Disease resistance N-terminal" evidence="6">
    <location>
        <begin position="10"/>
        <end position="96"/>
    </location>
</feature>
<evidence type="ECO:0000256" key="4">
    <source>
        <dbReference type="ARBA" id="ARBA00022840"/>
    </source>
</evidence>
<protein>
    <submittedName>
        <fullName evidence="8">Uncharacterized protein</fullName>
    </submittedName>
</protein>
<evidence type="ECO:0000256" key="3">
    <source>
        <dbReference type="ARBA" id="ARBA00022821"/>
    </source>
</evidence>
<dbReference type="GO" id="GO:0043531">
    <property type="term" value="F:ADP binding"/>
    <property type="evidence" value="ECO:0007669"/>
    <property type="project" value="InterPro"/>
</dbReference>
<dbReference type="GO" id="GO:0005524">
    <property type="term" value="F:ATP binding"/>
    <property type="evidence" value="ECO:0007669"/>
    <property type="project" value="UniProtKB-KW"/>
</dbReference>
<evidence type="ECO:0000256" key="1">
    <source>
        <dbReference type="ARBA" id="ARBA00022737"/>
    </source>
</evidence>
<feature type="domain" description="Disease resistance protein winged helix" evidence="7">
    <location>
        <begin position="339"/>
        <end position="404"/>
    </location>
</feature>
<dbReference type="GO" id="GO:0006952">
    <property type="term" value="P:defense response"/>
    <property type="evidence" value="ECO:0007669"/>
    <property type="project" value="UniProtKB-KW"/>
</dbReference>
<dbReference type="PANTHER" id="PTHR36766:SF40">
    <property type="entry name" value="DISEASE RESISTANCE PROTEIN RGA3"/>
    <property type="match status" value="1"/>
</dbReference>
<proteinExistence type="predicted"/>